<reference evidence="2" key="1">
    <citation type="submission" date="2022-10" db="EMBL/GenBank/DDBJ databases">
        <title>The complete genomes of actinobacterial strains from the NBC collection.</title>
        <authorList>
            <person name="Joergensen T.S."/>
            <person name="Alvarez Arevalo M."/>
            <person name="Sterndorff E.B."/>
            <person name="Faurdal D."/>
            <person name="Vuksanovic O."/>
            <person name="Mourched A.-S."/>
            <person name="Charusanti P."/>
            <person name="Shaw S."/>
            <person name="Blin K."/>
            <person name="Weber T."/>
        </authorList>
    </citation>
    <scope>NUCLEOTIDE SEQUENCE</scope>
    <source>
        <strain evidence="2">NBC_00489</strain>
    </source>
</reference>
<organism evidence="2 3">
    <name type="scientific">Streptomyces griseoaurantiacus</name>
    <dbReference type="NCBI Taxonomy" id="68213"/>
    <lineage>
        <taxon>Bacteria</taxon>
        <taxon>Bacillati</taxon>
        <taxon>Actinomycetota</taxon>
        <taxon>Actinomycetes</taxon>
        <taxon>Kitasatosporales</taxon>
        <taxon>Streptomycetaceae</taxon>
        <taxon>Streptomyces</taxon>
        <taxon>Streptomyces aurantiacus group</taxon>
    </lineage>
</organism>
<proteinExistence type="predicted"/>
<evidence type="ECO:0000313" key="3">
    <source>
        <dbReference type="Proteomes" id="UP001432161"/>
    </source>
</evidence>
<dbReference type="Pfam" id="PF13676">
    <property type="entry name" value="TIR_2"/>
    <property type="match status" value="1"/>
</dbReference>
<dbReference type="Pfam" id="PF08980">
    <property type="entry name" value="DUF1883"/>
    <property type="match status" value="1"/>
</dbReference>
<dbReference type="SUPFAM" id="SSF141099">
    <property type="entry name" value="Atu1913-like"/>
    <property type="match status" value="1"/>
</dbReference>
<gene>
    <name evidence="2" type="ORF">OHN36_14675</name>
</gene>
<protein>
    <submittedName>
        <fullName evidence="2">DUF1883 domain-containing protein</fullName>
    </submittedName>
</protein>
<dbReference type="SUPFAM" id="SSF52200">
    <property type="entry name" value="Toll/Interleukin receptor TIR domain"/>
    <property type="match status" value="1"/>
</dbReference>
<dbReference type="EMBL" id="CP108330">
    <property type="protein sequence ID" value="WUR38335.1"/>
    <property type="molecule type" value="Genomic_DNA"/>
</dbReference>
<dbReference type="Gene3D" id="4.10.1210.10">
    <property type="entry name" value="Atu1913-like"/>
    <property type="match status" value="1"/>
</dbReference>
<evidence type="ECO:0000259" key="1">
    <source>
        <dbReference type="PROSITE" id="PS50104"/>
    </source>
</evidence>
<dbReference type="InterPro" id="IPR036488">
    <property type="entry name" value="DUF1883-like_sf"/>
</dbReference>
<name>A0ABZ1V2W0_9ACTN</name>
<evidence type="ECO:0000313" key="2">
    <source>
        <dbReference type="EMBL" id="WUR38335.1"/>
    </source>
</evidence>
<feature type="domain" description="TIR" evidence="1">
    <location>
        <begin position="125"/>
        <end position="258"/>
    </location>
</feature>
<dbReference type="PROSITE" id="PS50104">
    <property type="entry name" value="TIR"/>
    <property type="match status" value="1"/>
</dbReference>
<keyword evidence="3" id="KW-1185">Reference proteome</keyword>
<accession>A0ABZ1V2W0</accession>
<dbReference type="InterPro" id="IPR000157">
    <property type="entry name" value="TIR_dom"/>
</dbReference>
<dbReference type="Proteomes" id="UP001432161">
    <property type="component" value="Chromosome"/>
</dbReference>
<dbReference type="InterPro" id="IPR035897">
    <property type="entry name" value="Toll_tir_struct_dom_sf"/>
</dbReference>
<dbReference type="SMART" id="SM00255">
    <property type="entry name" value="TIR"/>
    <property type="match status" value="1"/>
</dbReference>
<dbReference type="InterPro" id="IPR015073">
    <property type="entry name" value="DUF1883"/>
</dbReference>
<dbReference type="Gene3D" id="3.40.50.10140">
    <property type="entry name" value="Toll/interleukin-1 receptor homology (TIR) domain"/>
    <property type="match status" value="1"/>
</dbReference>
<sequence>MDHLYKDLGNLKKGSRVIVAVRDKANVQVMNRSAYSSYKAGKRYRAIGGSVTRSRSPLQVTIPNSGHWIVTVDLGGLPGRISASVQVEPPPRGFLPPARVPQRNPARSVAIHEPEEPPGDVLGGQTWDVFISHASEDKAAVARPLGDALTKLGVAVWLDEAQMRIGDSLRRKIDEGIRASRFGVVVLSTSFITKGWPNHELDGLVTRNVLGEQSLLPIWHNLTADDVRHYSPSLAGKVAMSTSEYSIEEIAQQIADVVQEAGPI</sequence>